<dbReference type="EMBL" id="FOXP01000005">
    <property type="protein sequence ID" value="SFP67959.1"/>
    <property type="molecule type" value="Genomic_DNA"/>
</dbReference>
<proteinExistence type="predicted"/>
<dbReference type="GO" id="GO:0003676">
    <property type="term" value="F:nucleic acid binding"/>
    <property type="evidence" value="ECO:0007669"/>
    <property type="project" value="InterPro"/>
</dbReference>
<accession>A0A1I5SB64</accession>
<protein>
    <submittedName>
        <fullName evidence="5">HIRAN domain-containing protein</fullName>
    </submittedName>
</protein>
<keyword evidence="6" id="KW-1185">Reference proteome</keyword>
<feature type="compositionally biased region" description="Acidic residues" evidence="3">
    <location>
        <begin position="119"/>
        <end position="132"/>
    </location>
</feature>
<feature type="domain" description="HIRAN" evidence="4">
    <location>
        <begin position="30"/>
        <end position="79"/>
    </location>
</feature>
<dbReference type="GO" id="GO:0008270">
    <property type="term" value="F:zinc ion binding"/>
    <property type="evidence" value="ECO:0007669"/>
    <property type="project" value="InterPro"/>
</dbReference>
<dbReference type="AlphaFoldDB" id="A0A1I5SB64"/>
<dbReference type="GO" id="GO:0016818">
    <property type="term" value="F:hydrolase activity, acting on acid anhydrides, in phosphorus-containing anhydrides"/>
    <property type="evidence" value="ECO:0007669"/>
    <property type="project" value="InterPro"/>
</dbReference>
<evidence type="ECO:0000313" key="5">
    <source>
        <dbReference type="EMBL" id="SFP67959.1"/>
    </source>
</evidence>
<feature type="region of interest" description="Disordered" evidence="3">
    <location>
        <begin position="110"/>
        <end position="132"/>
    </location>
</feature>
<gene>
    <name evidence="5" type="ORF">SAMN04488241_105105</name>
</gene>
<keyword evidence="2" id="KW-0378">Hydrolase</keyword>
<keyword evidence="1" id="KW-0479">Metal-binding</keyword>
<dbReference type="Proteomes" id="UP000199586">
    <property type="component" value="Unassembled WGS sequence"/>
</dbReference>
<dbReference type="RefSeq" id="WP_093333008.1">
    <property type="nucleotide sequence ID" value="NZ_FOXP01000005.1"/>
</dbReference>
<evidence type="ECO:0000256" key="2">
    <source>
        <dbReference type="ARBA" id="ARBA00022801"/>
    </source>
</evidence>
<dbReference type="Gene3D" id="3.30.70.2330">
    <property type="match status" value="1"/>
</dbReference>
<name>A0A1I5SB64_9SPHN</name>
<evidence type="ECO:0000313" key="6">
    <source>
        <dbReference type="Proteomes" id="UP000199586"/>
    </source>
</evidence>
<dbReference type="InterPro" id="IPR014905">
    <property type="entry name" value="HIRAN"/>
</dbReference>
<reference evidence="5 6" key="1">
    <citation type="submission" date="2016-10" db="EMBL/GenBank/DDBJ databases">
        <authorList>
            <person name="de Groot N.N."/>
        </authorList>
    </citation>
    <scope>NUCLEOTIDE SEQUENCE [LARGE SCALE GENOMIC DNA]</scope>
    <source>
        <strain evidence="5 6">CGMCC 1.9113</strain>
    </source>
</reference>
<dbReference type="OrthoDB" id="7432909at2"/>
<evidence type="ECO:0000256" key="3">
    <source>
        <dbReference type="SAM" id="MobiDB-lite"/>
    </source>
</evidence>
<dbReference type="Pfam" id="PF08797">
    <property type="entry name" value="HIRAN"/>
    <property type="match status" value="1"/>
</dbReference>
<evidence type="ECO:0000259" key="4">
    <source>
        <dbReference type="Pfam" id="PF08797"/>
    </source>
</evidence>
<organism evidence="5 6">
    <name type="scientific">Sphingomonas rubra</name>
    <dbReference type="NCBI Taxonomy" id="634430"/>
    <lineage>
        <taxon>Bacteria</taxon>
        <taxon>Pseudomonadati</taxon>
        <taxon>Pseudomonadota</taxon>
        <taxon>Alphaproteobacteria</taxon>
        <taxon>Sphingomonadales</taxon>
        <taxon>Sphingomonadaceae</taxon>
        <taxon>Sphingomonas</taxon>
    </lineage>
</organism>
<evidence type="ECO:0000256" key="1">
    <source>
        <dbReference type="ARBA" id="ARBA00022723"/>
    </source>
</evidence>
<sequence length="132" mass="14319">MQELTLAVVGIDFPNPDRSRSNRRYELLLCVPGEAVSLVPEPKNPHDPHAVAVFSIRGVQLGYLTAERAPWIGARLRAGEEVAAVFQGMGDTAAYVRVRFGGGVPTLPVGREASKPMDEDFYPDPEGSEWGA</sequence>